<comment type="cofactor">
    <cofactor evidence="9">
        <name>Zn(2+)</name>
        <dbReference type="ChEBI" id="CHEBI:29105"/>
    </cofactor>
    <text evidence="9">Binds 2 Zn(2+) ions per monomer.</text>
</comment>
<keyword evidence="4 9" id="KW-0677">Repeat</keyword>
<dbReference type="CDD" id="cd06257">
    <property type="entry name" value="DnaJ"/>
    <property type="match status" value="1"/>
</dbReference>
<comment type="caution">
    <text evidence="9">Lacks conserved residue(s) required for the propagation of feature annotation.</text>
</comment>
<dbReference type="InterPro" id="IPR008971">
    <property type="entry name" value="HSP40/DnaJ_pept-bd"/>
</dbReference>
<accession>A0ABN6HVN5</accession>
<dbReference type="RefSeq" id="WP_221257634.1">
    <property type="nucleotide sequence ID" value="NZ_AP024749.1"/>
</dbReference>
<dbReference type="InterPro" id="IPR001623">
    <property type="entry name" value="DnaJ_domain"/>
</dbReference>
<dbReference type="SUPFAM" id="SSF57938">
    <property type="entry name" value="DnaJ/Hsp40 cysteine-rich domain"/>
    <property type="match status" value="1"/>
</dbReference>
<evidence type="ECO:0000256" key="9">
    <source>
        <dbReference type="HAMAP-Rule" id="MF_01152"/>
    </source>
</evidence>
<dbReference type="Pfam" id="PF00684">
    <property type="entry name" value="DnaJ_CXXCXGXG"/>
    <property type="match status" value="1"/>
</dbReference>
<evidence type="ECO:0000256" key="7">
    <source>
        <dbReference type="ARBA" id="ARBA00023016"/>
    </source>
</evidence>
<dbReference type="SUPFAM" id="SSF46565">
    <property type="entry name" value="Chaperone J-domain"/>
    <property type="match status" value="1"/>
</dbReference>
<name>A0ABN6HVN5_9FLAO</name>
<reference evidence="11 12" key="1">
    <citation type="submission" date="2021-06" db="EMBL/GenBank/DDBJ databases">
        <title>Whole genome sequences of Flavobacterium sp. KK2020170 and assembly.</title>
        <authorList>
            <person name="Kitahara K."/>
            <person name="Miyoshi S."/>
            <person name="Uesaka K."/>
        </authorList>
    </citation>
    <scope>NUCLEOTIDE SEQUENCE [LARGE SCALE GENOMIC DNA]</scope>
    <source>
        <strain evidence="11 12">KK2020170</strain>
    </source>
</reference>
<dbReference type="PRINTS" id="PR00625">
    <property type="entry name" value="JDOMAIN"/>
</dbReference>
<dbReference type="PANTHER" id="PTHR43096">
    <property type="entry name" value="DNAJ HOMOLOG 1, MITOCHONDRIAL-RELATED"/>
    <property type="match status" value="1"/>
</dbReference>
<dbReference type="SUPFAM" id="SSF49493">
    <property type="entry name" value="HSP40/DnaJ peptide-binding domain"/>
    <property type="match status" value="2"/>
</dbReference>
<keyword evidence="6 9" id="KW-0862">Zinc</keyword>
<organism evidence="11 12">
    <name type="scientific">Flavobacterium okayamense</name>
    <dbReference type="NCBI Taxonomy" id="2830782"/>
    <lineage>
        <taxon>Bacteria</taxon>
        <taxon>Pseudomonadati</taxon>
        <taxon>Bacteroidota</taxon>
        <taxon>Flavobacteriia</taxon>
        <taxon>Flavobacteriales</taxon>
        <taxon>Flavobacteriaceae</taxon>
        <taxon>Flavobacterium</taxon>
    </lineage>
</organism>
<dbReference type="InterPro" id="IPR036869">
    <property type="entry name" value="J_dom_sf"/>
</dbReference>
<dbReference type="NCBIfam" id="NF008035">
    <property type="entry name" value="PRK10767.1"/>
    <property type="match status" value="1"/>
</dbReference>
<evidence type="ECO:0000256" key="6">
    <source>
        <dbReference type="ARBA" id="ARBA00022833"/>
    </source>
</evidence>
<dbReference type="PANTHER" id="PTHR43096:SF48">
    <property type="entry name" value="CHAPERONE PROTEIN DNAJ"/>
    <property type="match status" value="1"/>
</dbReference>
<dbReference type="SMART" id="SM00271">
    <property type="entry name" value="DnaJ"/>
    <property type="match status" value="1"/>
</dbReference>
<evidence type="ECO:0000259" key="10">
    <source>
        <dbReference type="PROSITE" id="PS50076"/>
    </source>
</evidence>
<keyword evidence="3 9" id="KW-0479">Metal-binding</keyword>
<evidence type="ECO:0000256" key="4">
    <source>
        <dbReference type="ARBA" id="ARBA00022737"/>
    </source>
</evidence>
<comment type="domain">
    <text evidence="9">The J domain is necessary and sufficient to stimulate DnaK ATPase activity. Zinc center 1 plays an important role in the autonomous, DnaK-independent chaperone activity of DnaJ. Zinc center 2 is essential for interaction with DnaK and for DnaJ activity.</text>
</comment>
<feature type="domain" description="J" evidence="10">
    <location>
        <begin position="5"/>
        <end position="70"/>
    </location>
</feature>
<comment type="similarity">
    <text evidence="9">Belongs to the DnaJ family.</text>
</comment>
<gene>
    <name evidence="9 11" type="primary">dnaJ</name>
    <name evidence="11" type="ORF">KK2020170_13770</name>
</gene>
<keyword evidence="7 9" id="KW-0346">Stress response</keyword>
<comment type="subcellular location">
    <subcellularLocation>
        <location evidence="9">Cytoplasm</location>
    </subcellularLocation>
</comment>
<evidence type="ECO:0000313" key="11">
    <source>
        <dbReference type="EMBL" id="BCY28509.1"/>
    </source>
</evidence>
<comment type="subunit">
    <text evidence="9">Homodimer.</text>
</comment>
<dbReference type="Pfam" id="PF01556">
    <property type="entry name" value="DnaJ_C"/>
    <property type="match status" value="1"/>
</dbReference>
<dbReference type="PROSITE" id="PS50076">
    <property type="entry name" value="DNAJ_2"/>
    <property type="match status" value="1"/>
</dbReference>
<dbReference type="Gene3D" id="2.60.260.20">
    <property type="entry name" value="Urease metallochaperone UreE, N-terminal domain"/>
    <property type="match status" value="2"/>
</dbReference>
<feature type="binding site" evidence="9">
    <location>
        <position position="165"/>
    </location>
    <ligand>
        <name>Zn(2+)</name>
        <dbReference type="ChEBI" id="CHEBI:29105"/>
        <label>2</label>
    </ligand>
</feature>
<dbReference type="InterPro" id="IPR012724">
    <property type="entry name" value="DnaJ"/>
</dbReference>
<dbReference type="Gene3D" id="2.10.230.10">
    <property type="entry name" value="Heat shock protein DnaJ, cysteine-rich domain"/>
    <property type="match status" value="1"/>
</dbReference>
<dbReference type="Gene3D" id="1.10.287.110">
    <property type="entry name" value="DnaJ domain"/>
    <property type="match status" value="1"/>
</dbReference>
<evidence type="ECO:0000313" key="12">
    <source>
        <dbReference type="Proteomes" id="UP000825258"/>
    </source>
</evidence>
<dbReference type="Pfam" id="PF00226">
    <property type="entry name" value="DnaJ"/>
    <property type="match status" value="1"/>
</dbReference>
<keyword evidence="2 9" id="KW-0235">DNA replication</keyword>
<comment type="function">
    <text evidence="9">Participates actively in the response to hyperosmotic and heat shock by preventing the aggregation of stress-denatured proteins and by disaggregating proteins, also in an autonomous, DnaK-independent fashion. Unfolded proteins bind initially to DnaJ; upon interaction with the DnaJ-bound protein, DnaK hydrolyzes its bound ATP, resulting in the formation of a stable complex. GrpE releases ADP from DnaK; ATP binding to DnaK triggers the release of the substrate protein, thus completing the reaction cycle. Several rounds of ATP-dependent interactions between DnaJ, DnaK and GrpE are required for fully efficient folding. Also involved, together with DnaK and GrpE, in the DNA replication of plasmids through activation of initiation proteins.</text>
</comment>
<feature type="binding site" evidence="9">
    <location>
        <position position="191"/>
    </location>
    <ligand>
        <name>Zn(2+)</name>
        <dbReference type="ChEBI" id="CHEBI:29105"/>
        <label>2</label>
    </ligand>
</feature>
<dbReference type="PROSITE" id="PS00636">
    <property type="entry name" value="DNAJ_1"/>
    <property type="match status" value="1"/>
</dbReference>
<keyword evidence="1 9" id="KW-0963">Cytoplasm</keyword>
<evidence type="ECO:0000256" key="3">
    <source>
        <dbReference type="ARBA" id="ARBA00022723"/>
    </source>
</evidence>
<protein>
    <recommendedName>
        <fullName evidence="9">Chaperone protein DnaJ</fullName>
    </recommendedName>
</protein>
<keyword evidence="5" id="KW-0863">Zinc-finger</keyword>
<dbReference type="InterPro" id="IPR036410">
    <property type="entry name" value="HSP_DnaJ_Cys-rich_dom_sf"/>
</dbReference>
<dbReference type="CDD" id="cd10719">
    <property type="entry name" value="DnaJ_zf"/>
    <property type="match status" value="1"/>
</dbReference>
<dbReference type="InterPro" id="IPR001305">
    <property type="entry name" value="HSP_DnaJ_Cys-rich_dom"/>
</dbReference>
<dbReference type="InterPro" id="IPR018253">
    <property type="entry name" value="DnaJ_domain_CS"/>
</dbReference>
<evidence type="ECO:0000256" key="1">
    <source>
        <dbReference type="ARBA" id="ARBA00022490"/>
    </source>
</evidence>
<evidence type="ECO:0000256" key="5">
    <source>
        <dbReference type="ARBA" id="ARBA00022771"/>
    </source>
</evidence>
<feature type="binding site" evidence="9">
    <location>
        <position position="162"/>
    </location>
    <ligand>
        <name>Zn(2+)</name>
        <dbReference type="ChEBI" id="CHEBI:29105"/>
        <label>2</label>
    </ligand>
</feature>
<keyword evidence="12" id="KW-1185">Reference proteome</keyword>
<dbReference type="CDD" id="cd10747">
    <property type="entry name" value="DnaJ_C"/>
    <property type="match status" value="1"/>
</dbReference>
<dbReference type="EMBL" id="AP024749">
    <property type="protein sequence ID" value="BCY28509.1"/>
    <property type="molecule type" value="Genomic_DNA"/>
</dbReference>
<proteinExistence type="inferred from homology"/>
<evidence type="ECO:0000256" key="2">
    <source>
        <dbReference type="ARBA" id="ARBA00022705"/>
    </source>
</evidence>
<sequence length="376" mass="40689">MSKKDYYEVLGVSKGASADEIKKAYRKKAIQYHPDKNPGDKEAEENFKLAAEAYEVLSDADKKARYDQFGHAAFDGAGGFGGGHHMNMDDIFSQFGDIFGSAFGGGFSGFGGGFSGGGQRRVKGSNLRIKVKLTLEEIVNGVEKKVKVKRKIQAKGVTYRTCPTCNGSGQIMKVANTILGRMQTATTCSSCSGSGQILDHKPAGADAYGMVMEDDTVSIKIPAGVVDGMQLKVSGKGNEAPGSNSISGDLIVAIEETEHEFLKREGENLHYDLYISVAEAALGVSKEIDTVGGKVRIKLDEGIQSGKILRLRGKGVPSLNGYGNGDLLVHVNVWTPKKLNKEQKAFFEKMLEDENFKPAPEKDDKSFFEKVKDMFS</sequence>
<dbReference type="InterPro" id="IPR002939">
    <property type="entry name" value="DnaJ_C"/>
</dbReference>
<dbReference type="Proteomes" id="UP000825258">
    <property type="component" value="Chromosome"/>
</dbReference>
<evidence type="ECO:0000256" key="8">
    <source>
        <dbReference type="ARBA" id="ARBA00023186"/>
    </source>
</evidence>
<keyword evidence="8 9" id="KW-0143">Chaperone</keyword>
<feature type="binding site" evidence="9">
    <location>
        <position position="188"/>
    </location>
    <ligand>
        <name>Zn(2+)</name>
        <dbReference type="ChEBI" id="CHEBI:29105"/>
        <label>2</label>
    </ligand>
</feature>
<dbReference type="HAMAP" id="MF_01152">
    <property type="entry name" value="DnaJ"/>
    <property type="match status" value="1"/>
</dbReference>